<keyword evidence="2" id="KW-0472">Membrane</keyword>
<feature type="region of interest" description="Disordered" evidence="1">
    <location>
        <begin position="528"/>
        <end position="587"/>
    </location>
</feature>
<dbReference type="AlphaFoldDB" id="A0A9N8DQV2"/>
<proteinExistence type="predicted"/>
<comment type="caution">
    <text evidence="4">The sequence shown here is derived from an EMBL/GenBank/DDBJ whole genome shotgun (WGS) entry which is preliminary data.</text>
</comment>
<evidence type="ECO:0000256" key="1">
    <source>
        <dbReference type="SAM" id="MobiDB-lite"/>
    </source>
</evidence>
<accession>A0A9N8DQV2</accession>
<keyword evidence="5" id="KW-1185">Reference proteome</keyword>
<keyword evidence="2" id="KW-0812">Transmembrane</keyword>
<feature type="compositionally biased region" description="Low complexity" evidence="1">
    <location>
        <begin position="550"/>
        <end position="562"/>
    </location>
</feature>
<organism evidence="4 5">
    <name type="scientific">Seminavis robusta</name>
    <dbReference type="NCBI Taxonomy" id="568900"/>
    <lineage>
        <taxon>Eukaryota</taxon>
        <taxon>Sar</taxon>
        <taxon>Stramenopiles</taxon>
        <taxon>Ochrophyta</taxon>
        <taxon>Bacillariophyta</taxon>
        <taxon>Bacillariophyceae</taxon>
        <taxon>Bacillariophycidae</taxon>
        <taxon>Naviculales</taxon>
        <taxon>Naviculaceae</taxon>
        <taxon>Seminavis</taxon>
    </lineage>
</organism>
<keyword evidence="2" id="KW-1133">Transmembrane helix</keyword>
<protein>
    <submittedName>
        <fullName evidence="4">Uncharacterized protein</fullName>
    </submittedName>
</protein>
<feature type="transmembrane region" description="Helical" evidence="2">
    <location>
        <begin position="477"/>
        <end position="496"/>
    </location>
</feature>
<evidence type="ECO:0000256" key="2">
    <source>
        <dbReference type="SAM" id="Phobius"/>
    </source>
</evidence>
<sequence length="587" mass="64534">MKFFGILLALLSAVSVSSFAVPSSHVVNTRVSTTQSSDSQKTTVRNLAELSDDTTISSVSSLVAAADTIFKSGSINWKAAAGTSVMAGGIVGLLVGWQKMTKYFYLRQPPSFRPVQESIFNTLAGLGVVGVSLNLILGVQPVQKSLTTFSKDFFGKPDILVENVMFLHDAIFQLGVAFAICAGLMLIRGERKLIDIASIQEEQIDPQTGIYRLTAENLARYIKIREFNRPQEQPGYIGIQREIFMDTGEWSAKILLLRSHVMDLFPSLPADFRVEALMEEDFAANMYKAVQVPFFAWALYIPALAISNSIDLSHGVVNSGAANDAASAGYFFDEFFSFVPSISSVIIGSIWGWWNCWKMTQVKYMILPRLEPDQANDGMPVIRPPPMYNDYVRSTFDASPPSLRRVERFWGKEPQTIYDDLFGQAGSAGLELYGNSIKYQFWLTLTNVVYFGLQILPRDLEVFVNGAKAGDPTNVSVELWFYAIMMSVSLINLFLVTPRTFWNYSLVSCMEGENLVELLRLSGYGTPQQVAQPRTSTNPSLPMGGGPPGAAGRLPPSNNPGGTFQGGGGPGGFSNGNYVDSDYRDTF</sequence>
<feature type="transmembrane region" description="Helical" evidence="2">
    <location>
        <begin position="439"/>
        <end position="457"/>
    </location>
</feature>
<evidence type="ECO:0000313" key="4">
    <source>
        <dbReference type="EMBL" id="CAB9507438.1"/>
    </source>
</evidence>
<feature type="transmembrane region" description="Helical" evidence="2">
    <location>
        <begin position="79"/>
        <end position="97"/>
    </location>
</feature>
<feature type="transmembrane region" description="Helical" evidence="2">
    <location>
        <begin position="294"/>
        <end position="315"/>
    </location>
</feature>
<name>A0A9N8DQV2_9STRA</name>
<feature type="transmembrane region" description="Helical" evidence="2">
    <location>
        <begin position="118"/>
        <end position="137"/>
    </location>
</feature>
<reference evidence="4" key="1">
    <citation type="submission" date="2020-06" db="EMBL/GenBank/DDBJ databases">
        <authorList>
            <consortium name="Plant Systems Biology data submission"/>
        </authorList>
    </citation>
    <scope>NUCLEOTIDE SEQUENCE</scope>
    <source>
        <strain evidence="4">D6</strain>
    </source>
</reference>
<keyword evidence="3" id="KW-0732">Signal</keyword>
<feature type="compositionally biased region" description="Polar residues" evidence="1">
    <location>
        <begin position="528"/>
        <end position="538"/>
    </location>
</feature>
<dbReference type="EMBL" id="CAICTM010000305">
    <property type="protein sequence ID" value="CAB9507438.1"/>
    <property type="molecule type" value="Genomic_DNA"/>
</dbReference>
<evidence type="ECO:0000313" key="5">
    <source>
        <dbReference type="Proteomes" id="UP001153069"/>
    </source>
</evidence>
<evidence type="ECO:0000256" key="3">
    <source>
        <dbReference type="SAM" id="SignalP"/>
    </source>
</evidence>
<feature type="signal peptide" evidence="3">
    <location>
        <begin position="1"/>
        <end position="20"/>
    </location>
</feature>
<dbReference type="Proteomes" id="UP001153069">
    <property type="component" value="Unassembled WGS sequence"/>
</dbReference>
<feature type="transmembrane region" description="Helical" evidence="2">
    <location>
        <begin position="170"/>
        <end position="187"/>
    </location>
</feature>
<gene>
    <name evidence="4" type="ORF">SEMRO_306_G113100.1</name>
</gene>
<feature type="chain" id="PRO_5040506975" evidence="3">
    <location>
        <begin position="21"/>
        <end position="587"/>
    </location>
</feature>
<feature type="compositionally biased region" description="Gly residues" evidence="1">
    <location>
        <begin position="563"/>
        <end position="574"/>
    </location>
</feature>
<feature type="transmembrane region" description="Helical" evidence="2">
    <location>
        <begin position="335"/>
        <end position="354"/>
    </location>
</feature>